<organism evidence="1">
    <name type="scientific">Micrurus carvalhoi</name>
    <dbReference type="NCBI Taxonomy" id="3147026"/>
    <lineage>
        <taxon>Eukaryota</taxon>
        <taxon>Metazoa</taxon>
        <taxon>Chordata</taxon>
        <taxon>Craniata</taxon>
        <taxon>Vertebrata</taxon>
        <taxon>Euteleostomi</taxon>
        <taxon>Lepidosauria</taxon>
        <taxon>Squamata</taxon>
        <taxon>Bifurcata</taxon>
        <taxon>Unidentata</taxon>
        <taxon>Episquamata</taxon>
        <taxon>Toxicofera</taxon>
        <taxon>Serpentes</taxon>
        <taxon>Colubroidea</taxon>
        <taxon>Elapidae</taxon>
        <taxon>Elapinae</taxon>
        <taxon>Micrurus</taxon>
    </lineage>
</organism>
<accession>A0A2H6N4T7</accession>
<evidence type="ECO:0000313" key="1">
    <source>
        <dbReference type="EMBL" id="LAA24622.1"/>
    </source>
</evidence>
<reference evidence="1" key="2">
    <citation type="submission" date="2017-12" db="EMBL/GenBank/DDBJ databases">
        <title>Coralsnake Venomics: Analyses of Venom Gland Transcriptomes and Proteomes of Six Brazilian Taxa.</title>
        <authorList>
            <person name="Aird S.D."/>
            <person name="Jorge da Silva N."/>
            <person name="Qiu L."/>
            <person name="Villar-Briones A."/>
            <person name="Aparecida-Saddi V."/>
            <person name="Campos-Telles M.P."/>
            <person name="Grau M."/>
            <person name="Mikheyev A.S."/>
        </authorList>
    </citation>
    <scope>NUCLEOTIDE SEQUENCE</scope>
    <source>
        <tissue evidence="1">Venom_gland</tissue>
    </source>
</reference>
<sequence>MILLAYSKAGIPNPQSVDRHQSTACQQLVPQKQAKSDPWDAGVTSPLWSAEKLLSTEPVSGAQKELQSTFKLCSALLGVENISCLLYADRNAIEKFKNTTHL</sequence>
<name>A0A2H6N4T7_9SAUR</name>
<dbReference type="AlphaFoldDB" id="A0A2H6N4T7"/>
<proteinExistence type="predicted"/>
<reference evidence="1" key="1">
    <citation type="submission" date="2017-07" db="EMBL/GenBank/DDBJ databases">
        <authorList>
            <person name="Mikheyev A."/>
            <person name="Grau M."/>
        </authorList>
    </citation>
    <scope>NUCLEOTIDE SEQUENCE</scope>
    <source>
        <tissue evidence="1">Venom_gland</tissue>
    </source>
</reference>
<protein>
    <submittedName>
        <fullName evidence="1">Uncharacterized protein</fullName>
    </submittedName>
</protein>
<dbReference type="EMBL" id="IACI01058762">
    <property type="protein sequence ID" value="LAA24622.1"/>
    <property type="molecule type" value="Transcribed_RNA"/>
</dbReference>